<proteinExistence type="inferred from homology"/>
<dbReference type="GO" id="GO:0005778">
    <property type="term" value="C:peroxisomal membrane"/>
    <property type="evidence" value="ECO:0007669"/>
    <property type="project" value="TreeGrafter"/>
</dbReference>
<dbReference type="InterPro" id="IPR024111">
    <property type="entry name" value="PEX5/PEX5L"/>
</dbReference>
<evidence type="ECO:0000256" key="4">
    <source>
        <dbReference type="ARBA" id="ARBA00022737"/>
    </source>
</evidence>
<gene>
    <name evidence="7" type="ORF">M408DRAFT_28030</name>
</gene>
<dbReference type="HOGENOM" id="CLU_013516_3_1_1"/>
<keyword evidence="8" id="KW-1185">Reference proteome</keyword>
<feature type="repeat" description="TPR" evidence="6">
    <location>
        <begin position="479"/>
        <end position="512"/>
    </location>
</feature>
<dbReference type="AlphaFoldDB" id="A0A0C3AVF7"/>
<organism evidence="7 8">
    <name type="scientific">Serendipita vermifera MAFF 305830</name>
    <dbReference type="NCBI Taxonomy" id="933852"/>
    <lineage>
        <taxon>Eukaryota</taxon>
        <taxon>Fungi</taxon>
        <taxon>Dikarya</taxon>
        <taxon>Basidiomycota</taxon>
        <taxon>Agaricomycotina</taxon>
        <taxon>Agaricomycetes</taxon>
        <taxon>Sebacinales</taxon>
        <taxon>Serendipitaceae</taxon>
        <taxon>Serendipita</taxon>
    </lineage>
</organism>
<evidence type="ECO:0000313" key="7">
    <source>
        <dbReference type="EMBL" id="KIM23226.1"/>
    </source>
</evidence>
<evidence type="ECO:0000256" key="1">
    <source>
        <dbReference type="ARBA" id="ARBA00004496"/>
    </source>
</evidence>
<evidence type="ECO:0000256" key="2">
    <source>
        <dbReference type="ARBA" id="ARBA00005348"/>
    </source>
</evidence>
<dbReference type="SMART" id="SM00028">
    <property type="entry name" value="TPR"/>
    <property type="match status" value="4"/>
</dbReference>
<evidence type="ECO:0000256" key="6">
    <source>
        <dbReference type="PROSITE-ProRule" id="PRU00339"/>
    </source>
</evidence>
<dbReference type="InterPro" id="IPR019734">
    <property type="entry name" value="TPR_rpt"/>
</dbReference>
<keyword evidence="5 6" id="KW-0802">TPR repeat</keyword>
<sequence length="629" mass="68528">MSFSSLISGADCATSSNPLSQVLKHADVDNSLQRDRLGGAGGSSLQHLPRTSSPLVHQADALAARQFFQGPQQNGPPFQPPLMMGMSTPPALSPRTATPTSQSDNWQERFRASPISLTPSSSTVNVSSSWAAELSGFTNAPSQQVPGMVHAPVLGMNPMQQRVPVPMFHPMAPTFQPMISELHSAKGKGRAIDQDLEEAFRQAEKQTASGEVIDLSELDKTMDQLRLEQDTRDGAAPPLSDFQRVWKDINAAPSAATLEEMAQWEKEFNEAMTAGREEADQEYDEAIKAQFSGLDREFGLPNEEFKVDGEGMPVMGLYQFEEENAHLKNDSGSLQAAKDFLNSGGSLSEVALMLEAAIQQKDLGEGGYEAWILLGEVRSMDEREEPAMLALREGVRIATENGGAGGVGMLSLAISYTNEGFDRPSQLLLLNWLKTRYPEQAAGLTLPATFTEPWAIHDIVQDAFLSVARAQQTSDQHDPELQVGLGVLLYINGEFAKAADCFSAALSMRPDDYVLWNRYGSCLSNGNKPEESLAAYREALRLRPQYTRAIYNVGVACLNLGAMKEAAEHFLTGLAQQGQDGAGAGGETKRSEQLWATLRRTLIAMDRADLADKAKDGNLEFFRANGFEF</sequence>
<dbReference type="InterPro" id="IPR011990">
    <property type="entry name" value="TPR-like_helical_dom_sf"/>
</dbReference>
<dbReference type="Pfam" id="PF13432">
    <property type="entry name" value="TPR_16"/>
    <property type="match status" value="2"/>
</dbReference>
<keyword evidence="3" id="KW-0963">Cytoplasm</keyword>
<dbReference type="STRING" id="933852.A0A0C3AVF7"/>
<name>A0A0C3AVF7_SERVB</name>
<reference evidence="7 8" key="1">
    <citation type="submission" date="2014-04" db="EMBL/GenBank/DDBJ databases">
        <authorList>
            <consortium name="DOE Joint Genome Institute"/>
            <person name="Kuo A."/>
            <person name="Zuccaro A."/>
            <person name="Kohler A."/>
            <person name="Nagy L.G."/>
            <person name="Floudas D."/>
            <person name="Copeland A."/>
            <person name="Barry K.W."/>
            <person name="Cichocki N."/>
            <person name="Veneault-Fourrey C."/>
            <person name="LaButti K."/>
            <person name="Lindquist E.A."/>
            <person name="Lipzen A."/>
            <person name="Lundell T."/>
            <person name="Morin E."/>
            <person name="Murat C."/>
            <person name="Sun H."/>
            <person name="Tunlid A."/>
            <person name="Henrissat B."/>
            <person name="Grigoriev I.V."/>
            <person name="Hibbett D.S."/>
            <person name="Martin F."/>
            <person name="Nordberg H.P."/>
            <person name="Cantor M.N."/>
            <person name="Hua S.X."/>
        </authorList>
    </citation>
    <scope>NUCLEOTIDE SEQUENCE [LARGE SCALE GENOMIC DNA]</scope>
    <source>
        <strain evidence="7 8">MAFF 305830</strain>
    </source>
</reference>
<dbReference type="Gene3D" id="1.25.40.10">
    <property type="entry name" value="Tetratricopeptide repeat domain"/>
    <property type="match status" value="1"/>
</dbReference>
<dbReference type="PROSITE" id="PS50005">
    <property type="entry name" value="TPR"/>
    <property type="match status" value="2"/>
</dbReference>
<dbReference type="PANTHER" id="PTHR10130">
    <property type="entry name" value="PEROXISOMAL TARGETING SIGNAL 1 RECEPTOR PEX5"/>
    <property type="match status" value="1"/>
</dbReference>
<dbReference type="GO" id="GO:0005829">
    <property type="term" value="C:cytosol"/>
    <property type="evidence" value="ECO:0007669"/>
    <property type="project" value="TreeGrafter"/>
</dbReference>
<accession>A0A0C3AVF7</accession>
<evidence type="ECO:0000313" key="8">
    <source>
        <dbReference type="Proteomes" id="UP000054097"/>
    </source>
</evidence>
<keyword evidence="4" id="KW-0677">Repeat</keyword>
<dbReference type="OrthoDB" id="10006023at2759"/>
<comment type="similarity">
    <text evidence="2">Belongs to the peroxisomal targeting signal receptor family.</text>
</comment>
<dbReference type="GO" id="GO:0016560">
    <property type="term" value="P:protein import into peroxisome matrix, docking"/>
    <property type="evidence" value="ECO:0007669"/>
    <property type="project" value="TreeGrafter"/>
</dbReference>
<reference evidence="8" key="2">
    <citation type="submission" date="2015-01" db="EMBL/GenBank/DDBJ databases">
        <title>Evolutionary Origins and Diversification of the Mycorrhizal Mutualists.</title>
        <authorList>
            <consortium name="DOE Joint Genome Institute"/>
            <consortium name="Mycorrhizal Genomics Consortium"/>
            <person name="Kohler A."/>
            <person name="Kuo A."/>
            <person name="Nagy L.G."/>
            <person name="Floudas D."/>
            <person name="Copeland A."/>
            <person name="Barry K.W."/>
            <person name="Cichocki N."/>
            <person name="Veneault-Fourrey C."/>
            <person name="LaButti K."/>
            <person name="Lindquist E.A."/>
            <person name="Lipzen A."/>
            <person name="Lundell T."/>
            <person name="Morin E."/>
            <person name="Murat C."/>
            <person name="Riley R."/>
            <person name="Ohm R."/>
            <person name="Sun H."/>
            <person name="Tunlid A."/>
            <person name="Henrissat B."/>
            <person name="Grigoriev I.V."/>
            <person name="Hibbett D.S."/>
            <person name="Martin F."/>
        </authorList>
    </citation>
    <scope>NUCLEOTIDE SEQUENCE [LARGE SCALE GENOMIC DNA]</scope>
    <source>
        <strain evidence="8">MAFF 305830</strain>
    </source>
</reference>
<dbReference type="Proteomes" id="UP000054097">
    <property type="component" value="Unassembled WGS sequence"/>
</dbReference>
<comment type="subcellular location">
    <subcellularLocation>
        <location evidence="1">Cytoplasm</location>
    </subcellularLocation>
</comment>
<dbReference type="PANTHER" id="PTHR10130:SF9">
    <property type="entry name" value="PEROXISOMAL TARGETING SIGNAL RECEPTOR"/>
    <property type="match status" value="1"/>
</dbReference>
<protein>
    <submittedName>
        <fullName evidence="7">Uncharacterized protein</fullName>
    </submittedName>
</protein>
<dbReference type="EMBL" id="KN824340">
    <property type="protein sequence ID" value="KIM23226.1"/>
    <property type="molecule type" value="Genomic_DNA"/>
</dbReference>
<evidence type="ECO:0000256" key="5">
    <source>
        <dbReference type="ARBA" id="ARBA00022803"/>
    </source>
</evidence>
<dbReference type="SUPFAM" id="SSF48452">
    <property type="entry name" value="TPR-like"/>
    <property type="match status" value="1"/>
</dbReference>
<feature type="repeat" description="TPR" evidence="6">
    <location>
        <begin position="513"/>
        <end position="546"/>
    </location>
</feature>
<dbReference type="GO" id="GO:0005052">
    <property type="term" value="F:peroxisome matrix targeting signal-1 binding"/>
    <property type="evidence" value="ECO:0007669"/>
    <property type="project" value="TreeGrafter"/>
</dbReference>
<evidence type="ECO:0000256" key="3">
    <source>
        <dbReference type="ARBA" id="ARBA00022490"/>
    </source>
</evidence>